<dbReference type="STRING" id="5786.F0ZJW8"/>
<dbReference type="EMBL" id="GL871048">
    <property type="protein sequence ID" value="EGC35755.1"/>
    <property type="molecule type" value="Genomic_DNA"/>
</dbReference>
<reference evidence="2" key="1">
    <citation type="journal article" date="2011" name="Genome Biol.">
        <title>Comparative genomics of the social amoebae Dictyostelium discoideum and Dictyostelium purpureum.</title>
        <authorList>
            <consortium name="US DOE Joint Genome Institute (JGI-PGF)"/>
            <person name="Sucgang R."/>
            <person name="Kuo A."/>
            <person name="Tian X."/>
            <person name="Salerno W."/>
            <person name="Parikh A."/>
            <person name="Feasley C.L."/>
            <person name="Dalin E."/>
            <person name="Tu H."/>
            <person name="Huang E."/>
            <person name="Barry K."/>
            <person name="Lindquist E."/>
            <person name="Shapiro H."/>
            <person name="Bruce D."/>
            <person name="Schmutz J."/>
            <person name="Salamov A."/>
            <person name="Fey P."/>
            <person name="Gaudet P."/>
            <person name="Anjard C."/>
            <person name="Babu M.M."/>
            <person name="Basu S."/>
            <person name="Bushmanova Y."/>
            <person name="van der Wel H."/>
            <person name="Katoh-Kurasawa M."/>
            <person name="Dinh C."/>
            <person name="Coutinho P.M."/>
            <person name="Saito T."/>
            <person name="Elias M."/>
            <person name="Schaap P."/>
            <person name="Kay R.R."/>
            <person name="Henrissat B."/>
            <person name="Eichinger L."/>
            <person name="Rivero F."/>
            <person name="Putnam N.H."/>
            <person name="West C.M."/>
            <person name="Loomis W.F."/>
            <person name="Chisholm R.L."/>
            <person name="Shaulsky G."/>
            <person name="Strassmann J.E."/>
            <person name="Queller D.C."/>
            <person name="Kuspa A."/>
            <person name="Grigoriev I.V."/>
        </authorList>
    </citation>
    <scope>NUCLEOTIDE SEQUENCE [LARGE SCALE GENOMIC DNA]</scope>
    <source>
        <strain evidence="2">QSDP1</strain>
    </source>
</reference>
<dbReference type="Gene3D" id="2.60.120.330">
    <property type="entry name" value="B-lactam Antibiotic, Isopenicillin N Synthase, Chain"/>
    <property type="match status" value="1"/>
</dbReference>
<dbReference type="AlphaFoldDB" id="F0ZJW8"/>
<dbReference type="GeneID" id="10500830"/>
<dbReference type="InterPro" id="IPR027443">
    <property type="entry name" value="IPNS-like_sf"/>
</dbReference>
<dbReference type="SUPFAM" id="SSF51197">
    <property type="entry name" value="Clavaminate synthase-like"/>
    <property type="match status" value="1"/>
</dbReference>
<dbReference type="eggNOG" id="ENOG502QRGK">
    <property type="taxonomic scope" value="Eukaryota"/>
</dbReference>
<dbReference type="OrthoDB" id="438224at2759"/>
<dbReference type="PANTHER" id="PTHR48420">
    <property type="entry name" value="NON-HAEM DIOXYGENASE N-TERMINAL DOMAIN-CONTAINING PROTEIN"/>
    <property type="match status" value="1"/>
</dbReference>
<gene>
    <name evidence="1" type="ORF">DICPUDRAFT_151846</name>
</gene>
<dbReference type="PANTHER" id="PTHR48420:SF1">
    <property type="entry name" value="NON-HAEM DIOXYGENASE N-TERMINAL DOMAIN-CONTAINING PROTEIN"/>
    <property type="match status" value="1"/>
</dbReference>
<sequence length="380" mass="43133">MVRKLLILKVNDDVNTVQNIETTKDGVVILNYEDLINGKDLTDSIEKAYGFLGYGLLVVKGIPEIVQLREKLLNLAPRYSALPEEIKEKTVHKQSNFSFGWSHGKEILRPGVFDTNFHVILDQYKGSYYNNPQYDTPFEDKKMIEEFPESCHPNIWPVEDFPEMRDAFMELGQTIVNVGQLVAEQCDKYAVKNLEGYSPDTLKNIIKESLTCKARLLYYFPINEDDTQRTRDSWCGWHNDHSSLTGLCPAMYFNMSEDGKQVLTSDVPCPDMEAGLYAKSRDDKEVKIAIPKDCIAYQIGECSQIQTGGILRATPHAVQAIKYPESKNIGRGTFAVFMQPNVDVVLNTPKGKDNCHVGQYKAGMNFAEFSKVTIENYYSE</sequence>
<dbReference type="VEuPathDB" id="AmoebaDB:DICPUDRAFT_151846"/>
<accession>F0ZJW8</accession>
<dbReference type="FunFam" id="2.60.120.330:FF:000031">
    <property type="entry name" value="2-oxoglutarate (2OG) and Fe(II)-dependent oxygenase superfamily protein"/>
    <property type="match status" value="1"/>
</dbReference>
<keyword evidence="2" id="KW-1185">Reference proteome</keyword>
<evidence type="ECO:0000313" key="2">
    <source>
        <dbReference type="Proteomes" id="UP000001064"/>
    </source>
</evidence>
<evidence type="ECO:0000313" key="1">
    <source>
        <dbReference type="EMBL" id="EGC35755.1"/>
    </source>
</evidence>
<dbReference type="KEGG" id="dpp:DICPUDRAFT_151846"/>
<dbReference type="Proteomes" id="UP000001064">
    <property type="component" value="Unassembled WGS sequence"/>
</dbReference>
<protein>
    <submittedName>
        <fullName evidence="1">Uncharacterized protein</fullName>
    </submittedName>
</protein>
<proteinExistence type="predicted"/>
<name>F0ZJW8_DICPU</name>
<dbReference type="OMA" id="LYIHSRT"/>
<dbReference type="InParanoid" id="F0ZJW8"/>
<organism evidence="1 2">
    <name type="scientific">Dictyostelium purpureum</name>
    <name type="common">Slime mold</name>
    <dbReference type="NCBI Taxonomy" id="5786"/>
    <lineage>
        <taxon>Eukaryota</taxon>
        <taxon>Amoebozoa</taxon>
        <taxon>Evosea</taxon>
        <taxon>Eumycetozoa</taxon>
        <taxon>Dictyostelia</taxon>
        <taxon>Dictyosteliales</taxon>
        <taxon>Dictyosteliaceae</taxon>
        <taxon>Dictyostelium</taxon>
    </lineage>
</organism>
<dbReference type="RefSeq" id="XP_003287707.1">
    <property type="nucleotide sequence ID" value="XM_003287659.1"/>
</dbReference>